<dbReference type="GO" id="GO:0005730">
    <property type="term" value="C:nucleolus"/>
    <property type="evidence" value="ECO:0007669"/>
    <property type="project" value="TreeGrafter"/>
</dbReference>
<dbReference type="Gene3D" id="1.25.40.180">
    <property type="match status" value="2"/>
</dbReference>
<dbReference type="AlphaFoldDB" id="A0A835LJ88"/>
<feature type="compositionally biased region" description="Acidic residues" evidence="1">
    <location>
        <begin position="47"/>
        <end position="62"/>
    </location>
</feature>
<dbReference type="SUPFAM" id="SSF48371">
    <property type="entry name" value="ARM repeat"/>
    <property type="match status" value="1"/>
</dbReference>
<evidence type="ECO:0008006" key="4">
    <source>
        <dbReference type="Google" id="ProtNLM"/>
    </source>
</evidence>
<dbReference type="EMBL" id="JADFTS010000008">
    <property type="protein sequence ID" value="KAF9593679.1"/>
    <property type="molecule type" value="Genomic_DNA"/>
</dbReference>
<reference evidence="2 3" key="1">
    <citation type="submission" date="2020-10" db="EMBL/GenBank/DDBJ databases">
        <title>The Coptis chinensis genome and diversification of protoberbering-type alkaloids.</title>
        <authorList>
            <person name="Wang B."/>
            <person name="Shu S."/>
            <person name="Song C."/>
            <person name="Liu Y."/>
        </authorList>
    </citation>
    <scope>NUCLEOTIDE SEQUENCE [LARGE SCALE GENOMIC DNA]</scope>
    <source>
        <strain evidence="2">HL-2020</strain>
        <tissue evidence="2">Leaf</tissue>
    </source>
</reference>
<sequence>MVSAEDDLKLERKLAKKLKVKNGKLRGLDDEMNMLFGEVPSILGSAGDEEVMDDEESEDRDEEMYLKKKRKKRKVDVQLEEMENESDEDEEAEAEAEAEEDQTDEDEDEDEDEVVEADDEVEKEEPCEMLPELTEYVKYIARHLRARARNEAKEHTQIRRRVRGLLSRLSETNVESITEEMSSIYRSIGRITGAQIIREEVLASCSGGPRGNEQYAAGFAAFVAGMACLVGIDFSAKLIASLAKSFEDEFMKEDNLSLRNLTLLLSYLYTFGVCSRGDDPSAMKDFIFSVQNRVNDLKSPSASMPDDQPKIDNKRMEFMLETIFDIKNNKKRAKDDPAHYTRMKKWLQKLRVKDVILQGLKWSKLLDSNKKGQWWLSGDIASTTDNAEEVAMTIDRKPPEAKKFLQLATAQRMNTDARKAIFCVLMGGEDYLDAFEKLLKLDLSGKQEKVFNKYYNVLASKFCSHDKNHKFTLQVSDFSLFLYLMTIELVGILKAVDLTDLKQLTPKRVVHFRMLFEAILKNPEATVWNIFTRVGVTPELEPLRKGLQFFMKQYVVNAGHANKNISNKFKISRKALSNMEGIRMRTFTKL</sequence>
<keyword evidence="3" id="KW-1185">Reference proteome</keyword>
<protein>
    <recommendedName>
        <fullName evidence="4">MI domain-containing protein</fullName>
    </recommendedName>
</protein>
<evidence type="ECO:0000313" key="3">
    <source>
        <dbReference type="Proteomes" id="UP000631114"/>
    </source>
</evidence>
<feature type="region of interest" description="Disordered" evidence="1">
    <location>
        <begin position="41"/>
        <end position="125"/>
    </location>
</feature>
<dbReference type="OrthoDB" id="10260961at2759"/>
<proteinExistence type="predicted"/>
<dbReference type="InterPro" id="IPR016024">
    <property type="entry name" value="ARM-type_fold"/>
</dbReference>
<dbReference type="Proteomes" id="UP000631114">
    <property type="component" value="Unassembled WGS sequence"/>
</dbReference>
<evidence type="ECO:0000313" key="2">
    <source>
        <dbReference type="EMBL" id="KAF9593679.1"/>
    </source>
</evidence>
<dbReference type="InterPro" id="IPR050781">
    <property type="entry name" value="CWC22_splicing_factor"/>
</dbReference>
<dbReference type="GO" id="GO:0003723">
    <property type="term" value="F:RNA binding"/>
    <property type="evidence" value="ECO:0007669"/>
    <property type="project" value="TreeGrafter"/>
</dbReference>
<dbReference type="PANTHER" id="PTHR18034">
    <property type="entry name" value="CELL CYCLE CONTROL PROTEIN CWF22-RELATED"/>
    <property type="match status" value="1"/>
</dbReference>
<name>A0A835LJ88_9MAGN</name>
<gene>
    <name evidence="2" type="ORF">IFM89_024496</name>
</gene>
<evidence type="ECO:0000256" key="1">
    <source>
        <dbReference type="SAM" id="MobiDB-lite"/>
    </source>
</evidence>
<accession>A0A835LJ88</accession>
<feature type="compositionally biased region" description="Acidic residues" evidence="1">
    <location>
        <begin position="78"/>
        <end position="125"/>
    </location>
</feature>
<organism evidence="2 3">
    <name type="scientific">Coptis chinensis</name>
    <dbReference type="NCBI Taxonomy" id="261450"/>
    <lineage>
        <taxon>Eukaryota</taxon>
        <taxon>Viridiplantae</taxon>
        <taxon>Streptophyta</taxon>
        <taxon>Embryophyta</taxon>
        <taxon>Tracheophyta</taxon>
        <taxon>Spermatophyta</taxon>
        <taxon>Magnoliopsida</taxon>
        <taxon>Ranunculales</taxon>
        <taxon>Ranunculaceae</taxon>
        <taxon>Coptidoideae</taxon>
        <taxon>Coptis</taxon>
    </lineage>
</organism>
<dbReference type="PANTHER" id="PTHR18034:SF4">
    <property type="entry name" value="NUCLEOLAR MIF4G DOMAIN-CONTAINING PROTEIN 1"/>
    <property type="match status" value="1"/>
</dbReference>
<dbReference type="GO" id="GO:0042274">
    <property type="term" value="P:ribosomal small subunit biogenesis"/>
    <property type="evidence" value="ECO:0007669"/>
    <property type="project" value="TreeGrafter"/>
</dbReference>
<comment type="caution">
    <text evidence="2">The sequence shown here is derived from an EMBL/GenBank/DDBJ whole genome shotgun (WGS) entry which is preliminary data.</text>
</comment>